<name>A0A6N4TL83_9FIRM</name>
<evidence type="ECO:0000256" key="5">
    <source>
        <dbReference type="ARBA" id="ARBA00022989"/>
    </source>
</evidence>
<dbReference type="KEGG" id="aarg:Aargi30884_24710"/>
<evidence type="ECO:0000259" key="9">
    <source>
        <dbReference type="Pfam" id="PF21082"/>
    </source>
</evidence>
<feature type="transmembrane region" description="Helical" evidence="7">
    <location>
        <begin position="87"/>
        <end position="111"/>
    </location>
</feature>
<evidence type="ECO:0000256" key="7">
    <source>
        <dbReference type="SAM" id="Phobius"/>
    </source>
</evidence>
<dbReference type="SUPFAM" id="SSF82689">
    <property type="entry name" value="Mechanosensitive channel protein MscS (YggB), C-terminal domain"/>
    <property type="match status" value="1"/>
</dbReference>
<feature type="domain" description="Mechanosensitive ion channel MscS C-terminal" evidence="9">
    <location>
        <begin position="186"/>
        <end position="274"/>
    </location>
</feature>
<dbReference type="SUPFAM" id="SSF50182">
    <property type="entry name" value="Sm-like ribonucleoproteins"/>
    <property type="match status" value="1"/>
</dbReference>
<dbReference type="InterPro" id="IPR011066">
    <property type="entry name" value="MscS_channel_C_sf"/>
</dbReference>
<comment type="similarity">
    <text evidence="2">Belongs to the MscS (TC 1.A.23) family.</text>
</comment>
<dbReference type="InterPro" id="IPR010920">
    <property type="entry name" value="LSM_dom_sf"/>
</dbReference>
<dbReference type="PANTHER" id="PTHR30221:SF1">
    <property type="entry name" value="SMALL-CONDUCTANCE MECHANOSENSITIVE CHANNEL"/>
    <property type="match status" value="1"/>
</dbReference>
<dbReference type="RefSeq" id="WP_174766928.1">
    <property type="nucleotide sequence ID" value="NZ_AP019695.1"/>
</dbReference>
<sequence length="293" mass="33420">MNIDLIDQINNWGKNSFLKYGLIETIINIGLILILAFIVSKLLKKFIHRHYKGNKLFILRLKNILVYSFAIYGCLNQFLPFSDITKILAASTGIVTLALGLAAQDAVGNFVNGMMIAMFKPFKIGDLIRIDSENIIGTVVDISLRHTIIQTYENTRVIIPNSTMNKAILENISTTNNRKANFLELDISYESDVDKAMDIIKEEILRHPNFLDVRTQEEKNNHIPPVITRITGFLDSSVHLKTTIYSKNNAEGFAMLCDLRYAIKKRFDKEGIEFPYPHRTITYKEEVTKSDAE</sequence>
<evidence type="ECO:0000313" key="10">
    <source>
        <dbReference type="EMBL" id="BBK23568.1"/>
    </source>
</evidence>
<reference evidence="11" key="1">
    <citation type="submission" date="2019-05" db="EMBL/GenBank/DDBJ databases">
        <title>Complete genome sequencing of Absiella argi strain JCM 30884.</title>
        <authorList>
            <person name="Sakamoto M."/>
            <person name="Murakami T."/>
            <person name="Mori H."/>
        </authorList>
    </citation>
    <scope>NUCLEOTIDE SEQUENCE [LARGE SCALE GENOMIC DNA]</scope>
    <source>
        <strain evidence="11">JCM 30884</strain>
    </source>
</reference>
<proteinExistence type="inferred from homology"/>
<dbReference type="PANTHER" id="PTHR30221">
    <property type="entry name" value="SMALL-CONDUCTANCE MECHANOSENSITIVE CHANNEL"/>
    <property type="match status" value="1"/>
</dbReference>
<comment type="subcellular location">
    <subcellularLocation>
        <location evidence="1">Cell membrane</location>
        <topology evidence="1">Multi-pass membrane protein</topology>
    </subcellularLocation>
</comment>
<keyword evidence="5 7" id="KW-1133">Transmembrane helix</keyword>
<evidence type="ECO:0000256" key="2">
    <source>
        <dbReference type="ARBA" id="ARBA00008017"/>
    </source>
</evidence>
<evidence type="ECO:0000259" key="8">
    <source>
        <dbReference type="Pfam" id="PF00924"/>
    </source>
</evidence>
<keyword evidence="3" id="KW-1003">Cell membrane</keyword>
<dbReference type="Proteomes" id="UP000464754">
    <property type="component" value="Chromosome"/>
</dbReference>
<keyword evidence="11" id="KW-1185">Reference proteome</keyword>
<dbReference type="InterPro" id="IPR006685">
    <property type="entry name" value="MscS_channel_2nd"/>
</dbReference>
<dbReference type="Pfam" id="PF21082">
    <property type="entry name" value="MS_channel_3rd"/>
    <property type="match status" value="1"/>
</dbReference>
<organism evidence="10 11">
    <name type="scientific">Amedibacterium intestinale</name>
    <dbReference type="NCBI Taxonomy" id="2583452"/>
    <lineage>
        <taxon>Bacteria</taxon>
        <taxon>Bacillati</taxon>
        <taxon>Bacillota</taxon>
        <taxon>Erysipelotrichia</taxon>
        <taxon>Erysipelotrichales</taxon>
        <taxon>Erysipelotrichaceae</taxon>
        <taxon>Amedibacterium</taxon>
    </lineage>
</organism>
<dbReference type="InterPro" id="IPR023408">
    <property type="entry name" value="MscS_beta-dom_sf"/>
</dbReference>
<keyword evidence="6 7" id="KW-0472">Membrane</keyword>
<evidence type="ECO:0000256" key="1">
    <source>
        <dbReference type="ARBA" id="ARBA00004651"/>
    </source>
</evidence>
<accession>A0A6N4TL83</accession>
<keyword evidence="4 7" id="KW-0812">Transmembrane</keyword>
<dbReference type="GO" id="GO:0005886">
    <property type="term" value="C:plasma membrane"/>
    <property type="evidence" value="ECO:0007669"/>
    <property type="project" value="UniProtKB-SubCell"/>
</dbReference>
<evidence type="ECO:0000256" key="4">
    <source>
        <dbReference type="ARBA" id="ARBA00022692"/>
    </source>
</evidence>
<dbReference type="AlphaFoldDB" id="A0A6N4TL83"/>
<evidence type="ECO:0000256" key="6">
    <source>
        <dbReference type="ARBA" id="ARBA00023136"/>
    </source>
</evidence>
<dbReference type="Gene3D" id="3.30.70.100">
    <property type="match status" value="1"/>
</dbReference>
<dbReference type="InterPro" id="IPR045275">
    <property type="entry name" value="MscS_archaea/bacteria_type"/>
</dbReference>
<feature type="domain" description="Mechanosensitive ion channel MscS" evidence="8">
    <location>
        <begin position="105"/>
        <end position="173"/>
    </location>
</feature>
<feature type="transmembrane region" description="Helical" evidence="7">
    <location>
        <begin position="64"/>
        <end position="81"/>
    </location>
</feature>
<gene>
    <name evidence="10" type="ORF">Aargi30884_24710</name>
</gene>
<dbReference type="EMBL" id="AP019695">
    <property type="protein sequence ID" value="BBK23568.1"/>
    <property type="molecule type" value="Genomic_DNA"/>
</dbReference>
<dbReference type="Pfam" id="PF00924">
    <property type="entry name" value="MS_channel_2nd"/>
    <property type="match status" value="1"/>
</dbReference>
<protein>
    <submittedName>
        <fullName evidence="10">Mechanosensitive ion channel protein MscS</fullName>
    </submittedName>
</protein>
<evidence type="ECO:0000313" key="11">
    <source>
        <dbReference type="Proteomes" id="UP000464754"/>
    </source>
</evidence>
<feature type="transmembrane region" description="Helical" evidence="7">
    <location>
        <begin position="20"/>
        <end position="43"/>
    </location>
</feature>
<evidence type="ECO:0000256" key="3">
    <source>
        <dbReference type="ARBA" id="ARBA00022475"/>
    </source>
</evidence>
<dbReference type="Gene3D" id="2.30.30.60">
    <property type="match status" value="1"/>
</dbReference>
<dbReference type="InterPro" id="IPR049278">
    <property type="entry name" value="MS_channel_C"/>
</dbReference>
<dbReference type="GO" id="GO:0008381">
    <property type="term" value="F:mechanosensitive monoatomic ion channel activity"/>
    <property type="evidence" value="ECO:0007669"/>
    <property type="project" value="InterPro"/>
</dbReference>
<dbReference type="Gene3D" id="1.10.287.1260">
    <property type="match status" value="1"/>
</dbReference>